<dbReference type="InterPro" id="IPR015424">
    <property type="entry name" value="PyrdxlP-dep_Trfase"/>
</dbReference>
<evidence type="ECO:0000313" key="5">
    <source>
        <dbReference type="Proteomes" id="UP001610446"/>
    </source>
</evidence>
<dbReference type="NCBIfam" id="NF005685">
    <property type="entry name" value="PRK07483.1"/>
    <property type="match status" value="1"/>
</dbReference>
<name>A0ABR4IG32_9EURO</name>
<dbReference type="Pfam" id="PF00202">
    <property type="entry name" value="Aminotran_3"/>
    <property type="match status" value="1"/>
</dbReference>
<dbReference type="Gene3D" id="3.90.1150.10">
    <property type="entry name" value="Aspartate Aminotransferase, domain 1"/>
    <property type="match status" value="1"/>
</dbReference>
<sequence length="448" mass="48538">MAPSLLYPKISTPTPSIIHSEGNYLTTSDGRRIFDASGGAAVACLGHNDPRVKEAILAQLDQTAYVYSPFFTVPAAEEIASFLTESTDGKMERVFVVSSGTEAIEAALKMARQYFTELREPQWQRTRFIARKQSYHGNTLGSLGTGGHKVRRAIYEPILAQNVSHISPCYPYRDMKEGESEDDYVARLADELEAEFLRVGPDTVCAFVAETMSGTTLGCVPAVPGYFKAMKEVCDRHGALLILDEVMSGMGRTGTLHAWEQEGVVPDLQTVAKGLGAGYAPIGALLVGSRVVDALSNGTGGFIHSQTYQGHPVACATAVAVQKIIREEILLENVRVQGQYLGELLTERLAGHPHVGDIRGRGLFWALEFVKDKAIKRPFPAEEGIAQKVHRTGLEKEHCISVIPGAGVADGVNGDIVQIAPAYNISREEIELIVTRVEGVINDVFGAQ</sequence>
<keyword evidence="5" id="KW-1185">Reference proteome</keyword>
<dbReference type="CDD" id="cd00610">
    <property type="entry name" value="OAT_like"/>
    <property type="match status" value="1"/>
</dbReference>
<dbReference type="EMBL" id="JBFXLU010000429">
    <property type="protein sequence ID" value="KAL2826733.1"/>
    <property type="molecule type" value="Genomic_DNA"/>
</dbReference>
<organism evidence="4 5">
    <name type="scientific">Aspergillus pseudoustus</name>
    <dbReference type="NCBI Taxonomy" id="1810923"/>
    <lineage>
        <taxon>Eukaryota</taxon>
        <taxon>Fungi</taxon>
        <taxon>Dikarya</taxon>
        <taxon>Ascomycota</taxon>
        <taxon>Pezizomycotina</taxon>
        <taxon>Eurotiomycetes</taxon>
        <taxon>Eurotiomycetidae</taxon>
        <taxon>Eurotiales</taxon>
        <taxon>Aspergillaceae</taxon>
        <taxon>Aspergillus</taxon>
        <taxon>Aspergillus subgen. Nidulantes</taxon>
    </lineage>
</organism>
<dbReference type="Gene3D" id="3.40.640.10">
    <property type="entry name" value="Type I PLP-dependent aspartate aminotransferase-like (Major domain)"/>
    <property type="match status" value="1"/>
</dbReference>
<accession>A0ABR4IG32</accession>
<keyword evidence="4" id="KW-0808">Transferase</keyword>
<dbReference type="PANTHER" id="PTHR43094">
    <property type="entry name" value="AMINOTRANSFERASE"/>
    <property type="match status" value="1"/>
</dbReference>
<comment type="caution">
    <text evidence="4">The sequence shown here is derived from an EMBL/GenBank/DDBJ whole genome shotgun (WGS) entry which is preliminary data.</text>
</comment>
<protein>
    <submittedName>
        <fullName evidence="4">Pyridoxal phosphate-dependent transferase</fullName>
    </submittedName>
</protein>
<proteinExistence type="inferred from homology"/>
<dbReference type="InterPro" id="IPR015422">
    <property type="entry name" value="PyrdxlP-dep_Trfase_small"/>
</dbReference>
<comment type="similarity">
    <text evidence="1 3">Belongs to the class-III pyridoxal-phosphate-dependent aminotransferase family.</text>
</comment>
<evidence type="ECO:0000313" key="4">
    <source>
        <dbReference type="EMBL" id="KAL2826733.1"/>
    </source>
</evidence>
<evidence type="ECO:0000256" key="3">
    <source>
        <dbReference type="RuleBase" id="RU003560"/>
    </source>
</evidence>
<dbReference type="Proteomes" id="UP001610446">
    <property type="component" value="Unassembled WGS sequence"/>
</dbReference>
<keyword evidence="2 3" id="KW-0663">Pyridoxal phosphate</keyword>
<evidence type="ECO:0000256" key="2">
    <source>
        <dbReference type="ARBA" id="ARBA00022898"/>
    </source>
</evidence>
<dbReference type="SUPFAM" id="SSF53383">
    <property type="entry name" value="PLP-dependent transferases"/>
    <property type="match status" value="1"/>
</dbReference>
<evidence type="ECO:0000256" key="1">
    <source>
        <dbReference type="ARBA" id="ARBA00008954"/>
    </source>
</evidence>
<dbReference type="InterPro" id="IPR015421">
    <property type="entry name" value="PyrdxlP-dep_Trfase_major"/>
</dbReference>
<dbReference type="PANTHER" id="PTHR43094:SF1">
    <property type="entry name" value="AMINOTRANSFERASE CLASS-III"/>
    <property type="match status" value="1"/>
</dbReference>
<reference evidence="4 5" key="1">
    <citation type="submission" date="2024-07" db="EMBL/GenBank/DDBJ databases">
        <title>Section-level genome sequencing and comparative genomics of Aspergillus sections Usti and Cavernicolus.</title>
        <authorList>
            <consortium name="Lawrence Berkeley National Laboratory"/>
            <person name="Nybo J.L."/>
            <person name="Vesth T.C."/>
            <person name="Theobald S."/>
            <person name="Frisvad J.C."/>
            <person name="Larsen T.O."/>
            <person name="Kjaerboelling I."/>
            <person name="Rothschild-Mancinelli K."/>
            <person name="Lyhne E.K."/>
            <person name="Kogle M.E."/>
            <person name="Barry K."/>
            <person name="Clum A."/>
            <person name="Na H."/>
            <person name="Ledsgaard L."/>
            <person name="Lin J."/>
            <person name="Lipzen A."/>
            <person name="Kuo A."/>
            <person name="Riley R."/>
            <person name="Mondo S."/>
            <person name="Labutti K."/>
            <person name="Haridas S."/>
            <person name="Pangalinan J."/>
            <person name="Salamov A.A."/>
            <person name="Simmons B.A."/>
            <person name="Magnuson J.K."/>
            <person name="Chen J."/>
            <person name="Drula E."/>
            <person name="Henrissat B."/>
            <person name="Wiebenga A."/>
            <person name="Lubbers R.J."/>
            <person name="Gomes A.C."/>
            <person name="Makela M.R."/>
            <person name="Stajich J."/>
            <person name="Grigoriev I.V."/>
            <person name="Mortensen U.H."/>
            <person name="De Vries R.P."/>
            <person name="Baker S.E."/>
            <person name="Andersen M.R."/>
        </authorList>
    </citation>
    <scope>NUCLEOTIDE SEQUENCE [LARGE SCALE GENOMIC DNA]</scope>
    <source>
        <strain evidence="4 5">CBS 123904</strain>
    </source>
</reference>
<gene>
    <name evidence="4" type="ORF">BJY01DRAFT_229582</name>
</gene>
<dbReference type="InterPro" id="IPR005814">
    <property type="entry name" value="Aminotrans_3"/>
</dbReference>
<dbReference type="GO" id="GO:0016740">
    <property type="term" value="F:transferase activity"/>
    <property type="evidence" value="ECO:0007669"/>
    <property type="project" value="UniProtKB-KW"/>
</dbReference>